<dbReference type="EMBL" id="JANPWB010000011">
    <property type="protein sequence ID" value="KAJ1122130.1"/>
    <property type="molecule type" value="Genomic_DNA"/>
</dbReference>
<dbReference type="Gene3D" id="3.10.100.10">
    <property type="entry name" value="Mannose-Binding Protein A, subunit A"/>
    <property type="match status" value="1"/>
</dbReference>
<evidence type="ECO:0000256" key="5">
    <source>
        <dbReference type="ARBA" id="ARBA00023157"/>
    </source>
</evidence>
<dbReference type="SUPFAM" id="SSF56436">
    <property type="entry name" value="C-type lectin-like"/>
    <property type="match status" value="1"/>
</dbReference>
<dbReference type="PANTHER" id="PTHR46784:SF1">
    <property type="entry name" value="KILLER CELL LECTIN-LIKE RECEPTOR SUBFAMILY B MEMBER 1"/>
    <property type="match status" value="1"/>
</dbReference>
<reference evidence="8" key="1">
    <citation type="journal article" date="2022" name="bioRxiv">
        <title>Sequencing and chromosome-scale assembly of the giantPleurodeles waltlgenome.</title>
        <authorList>
            <person name="Brown T."/>
            <person name="Elewa A."/>
            <person name="Iarovenko S."/>
            <person name="Subramanian E."/>
            <person name="Araus A.J."/>
            <person name="Petzold A."/>
            <person name="Susuki M."/>
            <person name="Suzuki K.-i.T."/>
            <person name="Hayashi T."/>
            <person name="Toyoda A."/>
            <person name="Oliveira C."/>
            <person name="Osipova E."/>
            <person name="Leigh N.D."/>
            <person name="Simon A."/>
            <person name="Yun M.H."/>
        </authorList>
    </citation>
    <scope>NUCLEOTIDE SEQUENCE</scope>
    <source>
        <strain evidence="8">20211129_DDA</strain>
        <tissue evidence="8">Liver</tissue>
    </source>
</reference>
<dbReference type="InterPro" id="IPR016186">
    <property type="entry name" value="C-type_lectin-like/link_sf"/>
</dbReference>
<evidence type="ECO:0000256" key="6">
    <source>
        <dbReference type="SAM" id="Phobius"/>
    </source>
</evidence>
<evidence type="ECO:0000313" key="9">
    <source>
        <dbReference type="Proteomes" id="UP001066276"/>
    </source>
</evidence>
<comment type="caution">
    <text evidence="8">The sequence shown here is derived from an EMBL/GenBank/DDBJ whole genome shotgun (WGS) entry which is preliminary data.</text>
</comment>
<dbReference type="SMART" id="SM00034">
    <property type="entry name" value="CLECT"/>
    <property type="match status" value="1"/>
</dbReference>
<keyword evidence="9" id="KW-1185">Reference proteome</keyword>
<sequence length="309" mass="34610">MIFNGSIRNDHQYLGRAGSVDPAAAGAFDVTRYDFDPFQDRIRATGINEESRSFQYARRSPDCNHLHLLTLMTQQLIYKNEMQEEDVYTALDFSLSGRKPSDSSRSVATARCPRWHRIAIWVGGAGCMVLTGLVVALGIWAFQCSSQRDATSTSADQQDVVSHADRCQCSPAQISATATLPPGPAVCSEYWVFFNGMCYFISSEYLDWSRSREACLSKESQLLVIEDHKEMDFINNITRNKNFLWIGLRVKALGGKWTWVNGLVLNQHMFSIHSGPEETSCASTKRGSLTSESCSSKLNWICEMTARTP</sequence>
<evidence type="ECO:0000256" key="3">
    <source>
        <dbReference type="ARBA" id="ARBA00022968"/>
    </source>
</evidence>
<feature type="transmembrane region" description="Helical" evidence="6">
    <location>
        <begin position="118"/>
        <end position="142"/>
    </location>
</feature>
<dbReference type="CDD" id="cd03593">
    <property type="entry name" value="CLECT_NK_receptors_like"/>
    <property type="match status" value="1"/>
</dbReference>
<name>A0AAV7P1G1_PLEWA</name>
<dbReference type="AlphaFoldDB" id="A0AAV7P1G1"/>
<evidence type="ECO:0000256" key="2">
    <source>
        <dbReference type="ARBA" id="ARBA00022734"/>
    </source>
</evidence>
<evidence type="ECO:0000256" key="1">
    <source>
        <dbReference type="ARBA" id="ARBA00004606"/>
    </source>
</evidence>
<dbReference type="InterPro" id="IPR001304">
    <property type="entry name" value="C-type_lectin-like"/>
</dbReference>
<dbReference type="Proteomes" id="UP001066276">
    <property type="component" value="Chromosome 7"/>
</dbReference>
<dbReference type="GO" id="GO:0038023">
    <property type="term" value="F:signaling receptor activity"/>
    <property type="evidence" value="ECO:0007669"/>
    <property type="project" value="TreeGrafter"/>
</dbReference>
<keyword evidence="6" id="KW-0812">Transmembrane</keyword>
<comment type="subcellular location">
    <subcellularLocation>
        <location evidence="1">Membrane</location>
        <topology evidence="1">Single-pass type II membrane protein</topology>
    </subcellularLocation>
</comment>
<proteinExistence type="predicted"/>
<keyword evidence="2" id="KW-0430">Lectin</keyword>
<keyword evidence="4 6" id="KW-1133">Transmembrane helix</keyword>
<evidence type="ECO:0000259" key="7">
    <source>
        <dbReference type="PROSITE" id="PS50041"/>
    </source>
</evidence>
<dbReference type="GO" id="GO:0030246">
    <property type="term" value="F:carbohydrate binding"/>
    <property type="evidence" value="ECO:0007669"/>
    <property type="project" value="UniProtKB-KW"/>
</dbReference>
<keyword evidence="5" id="KW-1015">Disulfide bond</keyword>
<keyword evidence="6" id="KW-0472">Membrane</keyword>
<dbReference type="InterPro" id="IPR033992">
    <property type="entry name" value="NKR-like_CTLD"/>
</dbReference>
<protein>
    <recommendedName>
        <fullName evidence="7">C-type lectin domain-containing protein</fullName>
    </recommendedName>
</protein>
<feature type="domain" description="C-type lectin" evidence="7">
    <location>
        <begin position="194"/>
        <end position="303"/>
    </location>
</feature>
<dbReference type="PROSITE" id="PS50041">
    <property type="entry name" value="C_TYPE_LECTIN_2"/>
    <property type="match status" value="1"/>
</dbReference>
<evidence type="ECO:0000256" key="4">
    <source>
        <dbReference type="ARBA" id="ARBA00022989"/>
    </source>
</evidence>
<keyword evidence="3" id="KW-0735">Signal-anchor</keyword>
<evidence type="ECO:0000313" key="8">
    <source>
        <dbReference type="EMBL" id="KAJ1122130.1"/>
    </source>
</evidence>
<dbReference type="GO" id="GO:0009986">
    <property type="term" value="C:cell surface"/>
    <property type="evidence" value="ECO:0007669"/>
    <property type="project" value="TreeGrafter"/>
</dbReference>
<gene>
    <name evidence="8" type="ORF">NDU88_000634</name>
</gene>
<dbReference type="InterPro" id="IPR016187">
    <property type="entry name" value="CTDL_fold"/>
</dbReference>
<organism evidence="8 9">
    <name type="scientific">Pleurodeles waltl</name>
    <name type="common">Iberian ribbed newt</name>
    <dbReference type="NCBI Taxonomy" id="8319"/>
    <lineage>
        <taxon>Eukaryota</taxon>
        <taxon>Metazoa</taxon>
        <taxon>Chordata</taxon>
        <taxon>Craniata</taxon>
        <taxon>Vertebrata</taxon>
        <taxon>Euteleostomi</taxon>
        <taxon>Amphibia</taxon>
        <taxon>Batrachia</taxon>
        <taxon>Caudata</taxon>
        <taxon>Salamandroidea</taxon>
        <taxon>Salamandridae</taxon>
        <taxon>Pleurodelinae</taxon>
        <taxon>Pleurodeles</taxon>
    </lineage>
</organism>
<dbReference type="GO" id="GO:0005886">
    <property type="term" value="C:plasma membrane"/>
    <property type="evidence" value="ECO:0007669"/>
    <property type="project" value="TreeGrafter"/>
</dbReference>
<dbReference type="InterPro" id="IPR051527">
    <property type="entry name" value="KLR_subfamily_B"/>
</dbReference>
<dbReference type="PANTHER" id="PTHR46784">
    <property type="entry name" value="KILLER CELL LECTIN-LIKE RECEPTOR SUBFAMILY B MEMBER 1"/>
    <property type="match status" value="1"/>
</dbReference>
<accession>A0AAV7P1G1</accession>
<dbReference type="Pfam" id="PF00059">
    <property type="entry name" value="Lectin_C"/>
    <property type="match status" value="1"/>
</dbReference>
<dbReference type="GO" id="GO:0042269">
    <property type="term" value="P:regulation of natural killer cell mediated cytotoxicity"/>
    <property type="evidence" value="ECO:0007669"/>
    <property type="project" value="TreeGrafter"/>
</dbReference>